<gene>
    <name evidence="2" type="ORF">N5P18_15525</name>
</gene>
<evidence type="ECO:0000256" key="1">
    <source>
        <dbReference type="SAM" id="Phobius"/>
    </source>
</evidence>
<proteinExistence type="predicted"/>
<evidence type="ECO:0000313" key="2">
    <source>
        <dbReference type="EMBL" id="WWF05052.1"/>
    </source>
</evidence>
<keyword evidence="1" id="KW-1133">Transmembrane helix</keyword>
<keyword evidence="1" id="KW-0472">Membrane</keyword>
<reference evidence="2 3" key="1">
    <citation type="submission" date="2022-09" db="EMBL/GenBank/DDBJ databases">
        <title>Complete genome sequence of Janibacter terrae strain COS04-44, PCL-degrading bacteria isolated from oil spilled coast.</title>
        <authorList>
            <person name="Park H."/>
            <person name="Kim J.Y."/>
            <person name="An S.H."/>
            <person name="Lee C.M."/>
            <person name="Weon H.-Y."/>
        </authorList>
    </citation>
    <scope>NUCLEOTIDE SEQUENCE [LARGE SCALE GENOMIC DNA]</scope>
    <source>
        <strain evidence="2 3">COS04-44</strain>
    </source>
</reference>
<accession>A0ABZ2FCL9</accession>
<keyword evidence="1" id="KW-0812">Transmembrane</keyword>
<organism evidence="2 3">
    <name type="scientific">Janibacter terrae</name>
    <dbReference type="NCBI Taxonomy" id="103817"/>
    <lineage>
        <taxon>Bacteria</taxon>
        <taxon>Bacillati</taxon>
        <taxon>Actinomycetota</taxon>
        <taxon>Actinomycetes</taxon>
        <taxon>Micrococcales</taxon>
        <taxon>Intrasporangiaceae</taxon>
        <taxon>Janibacter</taxon>
    </lineage>
</organism>
<feature type="transmembrane region" description="Helical" evidence="1">
    <location>
        <begin position="202"/>
        <end position="221"/>
    </location>
</feature>
<dbReference type="EMBL" id="CP104874">
    <property type="protein sequence ID" value="WWF05052.1"/>
    <property type="molecule type" value="Genomic_DNA"/>
</dbReference>
<dbReference type="Proteomes" id="UP001381003">
    <property type="component" value="Chromosome"/>
</dbReference>
<evidence type="ECO:0008006" key="4">
    <source>
        <dbReference type="Google" id="ProtNLM"/>
    </source>
</evidence>
<feature type="transmembrane region" description="Helical" evidence="1">
    <location>
        <begin position="148"/>
        <end position="167"/>
    </location>
</feature>
<dbReference type="RefSeq" id="WP_338538156.1">
    <property type="nucleotide sequence ID" value="NZ_CP104874.1"/>
</dbReference>
<evidence type="ECO:0000313" key="3">
    <source>
        <dbReference type="Proteomes" id="UP001381003"/>
    </source>
</evidence>
<feature type="transmembrane region" description="Helical" evidence="1">
    <location>
        <begin position="228"/>
        <end position="247"/>
    </location>
</feature>
<name>A0ABZ2FCL9_9MICO</name>
<protein>
    <recommendedName>
        <fullName evidence="4">HTTM domain-containing protein</fullName>
    </recommendedName>
</protein>
<sequence>MSGWLWDQLMPQVPLARVAWLRRFVYAFVVFDVLVNVTDPIPHGDVPADLYRPLVVRELLHLPAPTPLYVEALRVVVLVAALVAMTGRAPRLAGWVCAFGMLDWVSNAFSYSKVDHDHFALMVALFVLPTVGRASTAEVDVTSRAAGWAVRMIQAGAVSVYFLSALAKFRFGGWGWANGATFVWAFSRRGNWLAQWMAGYPWLVHASQWVLLGLELASPLLMWLRGRVLALGVGLFVGFHVMTLYLLHIHFLPLVVCLTAFAPLERISPWATRRRERRARPRAGSAAPSSGR</sequence>
<keyword evidence="3" id="KW-1185">Reference proteome</keyword>